<gene>
    <name evidence="5" type="ORF">CHF27_013675</name>
</gene>
<comment type="catalytic activity">
    <reaction evidence="1">
        <text>ATP + protein L-histidine = ADP + protein N-phospho-L-histidine.</text>
        <dbReference type="EC" id="2.7.13.3"/>
    </reaction>
</comment>
<dbReference type="PANTHER" id="PTHR43395">
    <property type="entry name" value="SENSOR HISTIDINE KINASE CHEA"/>
    <property type="match status" value="1"/>
</dbReference>
<accession>A0A371IPJ2</accession>
<dbReference type="InterPro" id="IPR051315">
    <property type="entry name" value="Bact_Chemotaxis_CheA"/>
</dbReference>
<name>A0A371IPJ2_9FIRM</name>
<protein>
    <recommendedName>
        <fullName evidence="2">histidine kinase</fullName>
        <ecNumber evidence="2">2.7.13.3</ecNumber>
    </recommendedName>
</protein>
<dbReference type="RefSeq" id="WP_095404451.1">
    <property type="nucleotide sequence ID" value="NZ_NOJZ02000074.1"/>
</dbReference>
<comment type="function">
    <text evidence="3">Involved in the transmission of sensory signals from the chemoreceptors to the flagellar motors. CheA is autophosphorylated; it can transfer its phosphate group to either CheB or CheY.</text>
</comment>
<dbReference type="GO" id="GO:0007165">
    <property type="term" value="P:signal transduction"/>
    <property type="evidence" value="ECO:0007669"/>
    <property type="project" value="InterPro"/>
</dbReference>
<dbReference type="Gene3D" id="2.30.30.40">
    <property type="entry name" value="SH3 Domains"/>
    <property type="match status" value="1"/>
</dbReference>
<dbReference type="Proteomes" id="UP000243494">
    <property type="component" value="Unassembled WGS sequence"/>
</dbReference>
<dbReference type="PROSITE" id="PS50851">
    <property type="entry name" value="CHEW"/>
    <property type="match status" value="1"/>
</dbReference>
<dbReference type="EMBL" id="NOJZ02000074">
    <property type="protein sequence ID" value="RDY22400.1"/>
    <property type="molecule type" value="Genomic_DNA"/>
</dbReference>
<dbReference type="EC" id="2.7.13.3" evidence="2"/>
<dbReference type="AlphaFoldDB" id="A0A371IPJ2"/>
<organism evidence="5 6">
    <name type="scientific">Romboutsia maritimum</name>
    <dbReference type="NCBI Taxonomy" id="2020948"/>
    <lineage>
        <taxon>Bacteria</taxon>
        <taxon>Bacillati</taxon>
        <taxon>Bacillota</taxon>
        <taxon>Clostridia</taxon>
        <taxon>Peptostreptococcales</taxon>
        <taxon>Peptostreptococcaceae</taxon>
        <taxon>Romboutsia</taxon>
    </lineage>
</organism>
<dbReference type="Pfam" id="PF01584">
    <property type="entry name" value="CheW"/>
    <property type="match status" value="1"/>
</dbReference>
<dbReference type="InterPro" id="IPR036061">
    <property type="entry name" value="CheW-like_dom_sf"/>
</dbReference>
<dbReference type="SMART" id="SM00260">
    <property type="entry name" value="CheW"/>
    <property type="match status" value="1"/>
</dbReference>
<feature type="domain" description="CheW-like" evidence="4">
    <location>
        <begin position="1"/>
        <end position="131"/>
    </location>
</feature>
<reference evidence="5 6" key="1">
    <citation type="journal article" date="2017" name="Genome Announc.">
        <title>Draft Genome Sequence of Romboutsia maritimum sp. nov. Strain CCRI-22766(T), Isolated from Coastal Estuarine Mud.</title>
        <authorList>
            <person name="Maheux A.F."/>
            <person name="Boudreau D.K."/>
            <person name="Berube E."/>
            <person name="Boissinot M."/>
            <person name="Raymond F."/>
            <person name="Brodeur S."/>
            <person name="Corbeil J."/>
            <person name="Brightwell G."/>
            <person name="Broda D."/>
            <person name="Omar R.F."/>
            <person name="Bergeron M.G."/>
        </authorList>
    </citation>
    <scope>NUCLEOTIDE SEQUENCE [LARGE SCALE GENOMIC DNA]</scope>
    <source>
        <strain evidence="5 6">CCRI-22766</strain>
    </source>
</reference>
<proteinExistence type="predicted"/>
<keyword evidence="6" id="KW-1185">Reference proteome</keyword>
<comment type="caution">
    <text evidence="5">The sequence shown here is derived from an EMBL/GenBank/DDBJ whole genome shotgun (WGS) entry which is preliminary data.</text>
</comment>
<evidence type="ECO:0000313" key="5">
    <source>
        <dbReference type="EMBL" id="RDY22400.1"/>
    </source>
</evidence>
<dbReference type="InterPro" id="IPR002545">
    <property type="entry name" value="CheW-lke_dom"/>
</dbReference>
<evidence type="ECO:0000256" key="3">
    <source>
        <dbReference type="ARBA" id="ARBA00035100"/>
    </source>
</evidence>
<sequence length="131" mass="14583">MKVRIGDEIYIIPALNIKEVFRHGAYEIVENPNGEEHGIIRGNCYEIRRLSNILGISTEKSDEGIMILVESEMGSVCIIVDSIIGQQQVVIKPIPTLLIHFEKVHSYMSGCSILEDGSISLIFDVNAIINN</sequence>
<evidence type="ECO:0000256" key="2">
    <source>
        <dbReference type="ARBA" id="ARBA00012438"/>
    </source>
</evidence>
<evidence type="ECO:0000259" key="4">
    <source>
        <dbReference type="PROSITE" id="PS50851"/>
    </source>
</evidence>
<evidence type="ECO:0000256" key="1">
    <source>
        <dbReference type="ARBA" id="ARBA00000085"/>
    </source>
</evidence>
<dbReference type="GO" id="GO:0006935">
    <property type="term" value="P:chemotaxis"/>
    <property type="evidence" value="ECO:0007669"/>
    <property type="project" value="InterPro"/>
</dbReference>
<dbReference type="GO" id="GO:0004673">
    <property type="term" value="F:protein histidine kinase activity"/>
    <property type="evidence" value="ECO:0007669"/>
    <property type="project" value="UniProtKB-EC"/>
</dbReference>
<dbReference type="PANTHER" id="PTHR43395:SF10">
    <property type="entry name" value="CHEMOTAXIS PROTEIN CHEA"/>
    <property type="match status" value="1"/>
</dbReference>
<evidence type="ECO:0000313" key="6">
    <source>
        <dbReference type="Proteomes" id="UP000243494"/>
    </source>
</evidence>
<dbReference type="SUPFAM" id="SSF50341">
    <property type="entry name" value="CheW-like"/>
    <property type="match status" value="1"/>
</dbReference>